<evidence type="ECO:0000256" key="3">
    <source>
        <dbReference type="ARBA" id="ARBA00023242"/>
    </source>
</evidence>
<accession>K1WXP5</accession>
<dbReference type="RefSeq" id="XP_007292793.1">
    <property type="nucleotide sequence ID" value="XM_007292731.1"/>
</dbReference>
<dbReference type="OMA" id="RGQCASI"/>
<dbReference type="OrthoDB" id="248320at2759"/>
<dbReference type="FunFam" id="2.130.10.10:FF:000645">
    <property type="entry name" value="Putative nuclear pore complex subunit Nup159"/>
    <property type="match status" value="1"/>
</dbReference>
<dbReference type="PANTHER" id="PTHR23193">
    <property type="entry name" value="NUCLEAR PORE COMPLEX PROTEIN NUP"/>
    <property type="match status" value="1"/>
</dbReference>
<dbReference type="HOGENOM" id="CLU_003852_0_0_1"/>
<feature type="compositionally biased region" description="Basic and acidic residues" evidence="5">
    <location>
        <begin position="789"/>
        <end position="805"/>
    </location>
</feature>
<dbReference type="STRING" id="1072389.K1WXP5"/>
<dbReference type="SUPFAM" id="SSF117289">
    <property type="entry name" value="Nucleoporin domain"/>
    <property type="match status" value="1"/>
</dbReference>
<dbReference type="InterPro" id="IPR015943">
    <property type="entry name" value="WD40/YVTN_repeat-like_dom_sf"/>
</dbReference>
<feature type="compositionally biased region" description="Polar residues" evidence="5">
    <location>
        <begin position="886"/>
        <end position="901"/>
    </location>
</feature>
<dbReference type="Gene3D" id="2.130.10.10">
    <property type="entry name" value="YVTN repeat-like/Quinoprotein amine dehydrogenase"/>
    <property type="match status" value="1"/>
</dbReference>
<keyword evidence="4" id="KW-0175">Coiled coil</keyword>
<dbReference type="GeneID" id="18760839"/>
<gene>
    <name evidence="7" type="ORF">MBM_04904</name>
</gene>
<evidence type="ECO:0000256" key="2">
    <source>
        <dbReference type="ARBA" id="ARBA00022448"/>
    </source>
</evidence>
<dbReference type="InParanoid" id="K1WXP5"/>
<feature type="compositionally biased region" description="Acidic residues" evidence="5">
    <location>
        <begin position="996"/>
        <end position="1016"/>
    </location>
</feature>
<dbReference type="GO" id="GO:0005643">
    <property type="term" value="C:nuclear pore"/>
    <property type="evidence" value="ECO:0007669"/>
    <property type="project" value="TreeGrafter"/>
</dbReference>
<proteinExistence type="predicted"/>
<evidence type="ECO:0000256" key="1">
    <source>
        <dbReference type="ARBA" id="ARBA00004123"/>
    </source>
</evidence>
<feature type="region of interest" description="Disordered" evidence="5">
    <location>
        <begin position="1455"/>
        <end position="1491"/>
    </location>
</feature>
<protein>
    <recommendedName>
        <fullName evidence="6">Nucleoporin Nup159/Nup146 N-terminal domain-containing protein</fullName>
    </recommendedName>
</protein>
<feature type="region of interest" description="Disordered" evidence="5">
    <location>
        <begin position="621"/>
        <end position="640"/>
    </location>
</feature>
<dbReference type="InterPro" id="IPR026054">
    <property type="entry name" value="Nucleoporin"/>
</dbReference>
<dbReference type="GO" id="GO:0017056">
    <property type="term" value="F:structural constituent of nuclear pore"/>
    <property type="evidence" value="ECO:0007669"/>
    <property type="project" value="TreeGrafter"/>
</dbReference>
<dbReference type="Proteomes" id="UP000006753">
    <property type="component" value="Unassembled WGS sequence"/>
</dbReference>
<feature type="compositionally biased region" description="Polar residues" evidence="5">
    <location>
        <begin position="1024"/>
        <end position="1052"/>
    </location>
</feature>
<name>K1WXP5_MARBU</name>
<evidence type="ECO:0000256" key="5">
    <source>
        <dbReference type="SAM" id="MobiDB-lite"/>
    </source>
</evidence>
<feature type="coiled-coil region" evidence="4">
    <location>
        <begin position="1289"/>
        <end position="1316"/>
    </location>
</feature>
<sequence>MAFSFGNSAPAAASVGPNVQTGSDLPVIQTENIYFRALSGSAKIQLIPTAWPADQLPPPTSSLMSIASQRGLVAAAGPDTVILATTESVRKAFEGPDGGDVKPFEPQLRIQMSMRLSQVAFTADEQYLVLSAETGGGLAVYEVQTLLQGNTNSAFQISTEQLSLRALVPNPTPEKGELIALVTIDGKLMMANLKEKKIMAGPNGSVLKDGVSCVSWSAKGKQLVAGLGDGTAYQMTPEGEGKAVIPFPPGGNGGDHVSSITWLENHVFLVVYTPSQYDTSVAPQSTFNIVTRQQQQPSNFMFQKIADPAGPFGLNRSPPHHFLLRLRDFPPNLQDLILVASSASADIGLFSRSKVPLTSDKPADQITGVFTLTEMSDDSRRAALPMTAELSDTSPIGFAMDLSSKETVEKPIPGDEMNESPTPVPALMVLNNEGVLAAWWVIYLDSIRQGTAFPGLVAAGGSQTTATIPKSTQSTAPAPAFASPAQPSFGSSPFGGSPSTSIAFGAPRPTAAFGSPALSVPSTSAFGAPSGLGNKQSPWGASATPAAVSSGPAFGSSTFGTSPAAPAGSSGPAFGSTAFGATSAAPNQSFGTPSFGATSVPSLGNRASPWATGGSTAPAAAFGQPGGLTTQASPFGTPANVGNAPASSGFAAFATKGGFGSNAAAAASGGSIFGTSAQTPNPFSSAATSTAFGAPPATTSTPFGAPAATTSTSFAATPVSKNTLFGGAPATESKNIFGGGFSLKSSFEADPSAKDDDSEPPGQSGGLFGSNFDSALGEAANQSTAETPVSKEADMDADDSPRKDGPAIFSSTTPISTPAPPKTSLFGTSAPAGSNVFGSPSDQPPKAGSAGFVFDPSSSDNPKPSPFSTFSNLNKDISPGPKTPTLIESQTQAPFPKTPSSPKVKPEPDSDSEEIPEAPLPPDTTSKSSYAAGQSSGSSVTNDAPLPPDFLSTKRKQTSPAPALALPVLNPIRADLIPPSDVPGGPDEGSDSGFLTEEEGEVSEEASEELSEEGSGEDVAKDLSPTSENNQTPAFSPESSIGGTKTRNQEANVFTKINKPDQSSQTRSLFGEVNRNAPILPPPKMQNSPRSPSPLRSAIPGRLHRPEAPRSSSAPGFASELLGSRRLGVRPNGPAQDTLKQTQEEMQAEHRRRQAAKSRQEAEESQTLELDAEDAKFQAEVHAPVVPSRKLEDFATHTDYDGNSTMENVPAQIEAVFRDINRMIDTLGWNSRSLKCFILAHEDQYKDEGRGREDLEESDDWCLSEIERLSRLVEENLGQDLEAARVKDAKTKLEACESLQRDLNRLRAKSQEVKKALNSLLDPDTVAIARAQPLSADQAIQQTDLRRDFTKFQRLLSEAEEGLSVLKAKLVSHASYNGRDGGSAGPTVEAVMRTITKMTGMAEKRSGDIDVLEGQMRRLRFGSVGGSREGSPFATPTNNRASVRNLGASSLFHTPESVKDSHSRFQNSLMSSVGSRGRGSPPKKKLSGYSAEEKMILRAQVARKKDVTDKLKAALLKNGTKVRKMTDGDDDE</sequence>
<dbReference type="PANTHER" id="PTHR23193:SF23">
    <property type="entry name" value="NUCLEAR PORE COMPLEX PROTEIN NUP153"/>
    <property type="match status" value="1"/>
</dbReference>
<feature type="compositionally biased region" description="Low complexity" evidence="5">
    <location>
        <begin position="1471"/>
        <end position="1480"/>
    </location>
</feature>
<feature type="compositionally biased region" description="Low complexity" evidence="5">
    <location>
        <begin position="960"/>
        <end position="969"/>
    </location>
</feature>
<feature type="region of interest" description="Disordered" evidence="5">
    <location>
        <begin position="1422"/>
        <end position="1441"/>
    </location>
</feature>
<dbReference type="GO" id="GO:0008139">
    <property type="term" value="F:nuclear localization sequence binding"/>
    <property type="evidence" value="ECO:0007669"/>
    <property type="project" value="TreeGrafter"/>
</dbReference>
<keyword evidence="2" id="KW-0813">Transport</keyword>
<evidence type="ECO:0000313" key="8">
    <source>
        <dbReference type="Proteomes" id="UP000006753"/>
    </source>
</evidence>
<evidence type="ECO:0000259" key="6">
    <source>
        <dbReference type="Pfam" id="PF16755"/>
    </source>
</evidence>
<reference evidence="7 8" key="1">
    <citation type="journal article" date="2012" name="BMC Genomics">
        <title>Sequencing the genome of Marssonina brunnea reveals fungus-poplar co-evolution.</title>
        <authorList>
            <person name="Zhu S."/>
            <person name="Cao Y.-Z."/>
            <person name="Jiang C."/>
            <person name="Tan B.-Y."/>
            <person name="Wang Z."/>
            <person name="Feng S."/>
            <person name="Zhang L."/>
            <person name="Su X.-H."/>
            <person name="Brejova B."/>
            <person name="Vinar T."/>
            <person name="Xu M."/>
            <person name="Wang M.-X."/>
            <person name="Zhang S.-G."/>
            <person name="Huang M.-R."/>
            <person name="Wu R."/>
            <person name="Zhou Y."/>
        </authorList>
    </citation>
    <scope>NUCLEOTIDE SEQUENCE [LARGE SCALE GENOMIC DNA]</scope>
    <source>
        <strain evidence="7 8">MB_m1</strain>
    </source>
</reference>
<evidence type="ECO:0000313" key="7">
    <source>
        <dbReference type="EMBL" id="EKD17327.1"/>
    </source>
</evidence>
<dbReference type="Pfam" id="PF16755">
    <property type="entry name" value="Beta-prop_NUP159_NUP214"/>
    <property type="match status" value="1"/>
</dbReference>
<feature type="region of interest" description="Disordered" evidence="5">
    <location>
        <begin position="462"/>
        <end position="503"/>
    </location>
</feature>
<keyword evidence="3" id="KW-0539">Nucleus</keyword>
<feature type="compositionally biased region" description="Low complexity" evidence="5">
    <location>
        <begin position="471"/>
        <end position="501"/>
    </location>
</feature>
<organism evidence="7 8">
    <name type="scientific">Marssonina brunnea f. sp. multigermtubi (strain MB_m1)</name>
    <name type="common">Marssonina leaf spot fungus</name>
    <dbReference type="NCBI Taxonomy" id="1072389"/>
    <lineage>
        <taxon>Eukaryota</taxon>
        <taxon>Fungi</taxon>
        <taxon>Dikarya</taxon>
        <taxon>Ascomycota</taxon>
        <taxon>Pezizomycotina</taxon>
        <taxon>Leotiomycetes</taxon>
        <taxon>Helotiales</taxon>
        <taxon>Drepanopezizaceae</taxon>
        <taxon>Drepanopeziza</taxon>
    </lineage>
</organism>
<dbReference type="GO" id="GO:0006606">
    <property type="term" value="P:protein import into nucleus"/>
    <property type="evidence" value="ECO:0007669"/>
    <property type="project" value="TreeGrafter"/>
</dbReference>
<feature type="domain" description="Nucleoporin Nup159/Nup146 N-terminal" evidence="6">
    <location>
        <begin position="57"/>
        <end position="436"/>
    </location>
</feature>
<dbReference type="GO" id="GO:0006405">
    <property type="term" value="P:RNA export from nucleus"/>
    <property type="evidence" value="ECO:0007669"/>
    <property type="project" value="TreeGrafter"/>
</dbReference>
<dbReference type="InterPro" id="IPR039462">
    <property type="entry name" value="Nup159/Nup146_N"/>
</dbReference>
<feature type="region of interest" description="Disordered" evidence="5">
    <location>
        <begin position="747"/>
        <end position="1170"/>
    </location>
</feature>
<dbReference type="eggNOG" id="KOG3630">
    <property type="taxonomic scope" value="Eukaryota"/>
</dbReference>
<dbReference type="KEGG" id="mbe:MBM_04904"/>
<feature type="compositionally biased region" description="Low complexity" evidence="5">
    <location>
        <begin position="854"/>
        <end position="868"/>
    </location>
</feature>
<feature type="region of interest" description="Disordered" evidence="5">
    <location>
        <begin position="1"/>
        <end position="21"/>
    </location>
</feature>
<feature type="compositionally biased region" description="Low complexity" evidence="5">
    <location>
        <begin position="926"/>
        <end position="939"/>
    </location>
</feature>
<comment type="subcellular location">
    <subcellularLocation>
        <location evidence="1">Nucleus</location>
    </subcellularLocation>
</comment>
<evidence type="ECO:0000256" key="4">
    <source>
        <dbReference type="SAM" id="Coils"/>
    </source>
</evidence>
<keyword evidence="8" id="KW-1185">Reference proteome</keyword>
<dbReference type="EMBL" id="JH921437">
    <property type="protein sequence ID" value="EKD17327.1"/>
    <property type="molecule type" value="Genomic_DNA"/>
</dbReference>